<keyword evidence="2" id="KW-1185">Reference proteome</keyword>
<proteinExistence type="predicted"/>
<dbReference type="Proteomes" id="UP001214576">
    <property type="component" value="Unassembled WGS sequence"/>
</dbReference>
<organism evidence="1 2">
    <name type="scientific">Ovis ammon polii</name>
    <dbReference type="NCBI Taxonomy" id="230172"/>
    <lineage>
        <taxon>Eukaryota</taxon>
        <taxon>Metazoa</taxon>
        <taxon>Chordata</taxon>
        <taxon>Craniata</taxon>
        <taxon>Vertebrata</taxon>
        <taxon>Euteleostomi</taxon>
        <taxon>Mammalia</taxon>
        <taxon>Eutheria</taxon>
        <taxon>Laurasiatheria</taxon>
        <taxon>Artiodactyla</taxon>
        <taxon>Ruminantia</taxon>
        <taxon>Pecora</taxon>
        <taxon>Bovidae</taxon>
        <taxon>Caprinae</taxon>
        <taxon>Ovis</taxon>
    </lineage>
</organism>
<evidence type="ECO:0000313" key="1">
    <source>
        <dbReference type="EMBL" id="KAI4536997.1"/>
    </source>
</evidence>
<name>A0AAD4Y777_OVIAM</name>
<comment type="caution">
    <text evidence="1">The sequence shown here is derived from an EMBL/GenBank/DDBJ whole genome shotgun (WGS) entry which is preliminary data.</text>
</comment>
<accession>A0AAD4Y777</accession>
<gene>
    <name evidence="1" type="ORF">MG293_013200</name>
</gene>
<reference evidence="1" key="1">
    <citation type="submission" date="2022-03" db="EMBL/GenBank/DDBJ databases">
        <title>Genomic analyses of argali, domestic sheep and their hybrids provide insights into chromosomal evolution, heterosis and genetic basis of agronomic traits.</title>
        <authorList>
            <person name="Li M."/>
        </authorList>
    </citation>
    <scope>NUCLEOTIDE SEQUENCE</scope>
    <source>
        <strain evidence="1">CAU-MHL-2022a</strain>
        <tissue evidence="1">Skin</tissue>
    </source>
</reference>
<sequence>MRKAFGSQSLEPAGLMRCCSPALCSLAVLLEKQVTTSLTISAPEGRSKQTPIIEGMTEPERVPLSRTSYILLVNSFLKLDSQGNSEERRLTCPRRAGTESSGMCQWGRQLPLLSLSWHGYDPSFCISIKRKPSCHGAQQSPPPHLAKHQVASKSSPFAINCEISSTGEEGCISHPPPKFGFKDENTLFSGTRSPDAVVP</sequence>
<evidence type="ECO:0000313" key="2">
    <source>
        <dbReference type="Proteomes" id="UP001214576"/>
    </source>
</evidence>
<dbReference type="AlphaFoldDB" id="A0AAD4Y777"/>
<protein>
    <submittedName>
        <fullName evidence="1">Uncharacterized protein</fullName>
    </submittedName>
</protein>
<dbReference type="EMBL" id="JAKZEL010000015">
    <property type="protein sequence ID" value="KAI4536997.1"/>
    <property type="molecule type" value="Genomic_DNA"/>
</dbReference>